<reference evidence="2" key="2">
    <citation type="submission" date="2024-05" db="EMBL/GenBank/DDBJ databases">
        <title>Identification and characterization of horizontal gene transfer across gut microbiota members of farm animals based on homology search.</title>
        <authorList>
            <person name="Schwarzerova J."/>
            <person name="Nykrynova M."/>
            <person name="Jureckova K."/>
            <person name="Cejkova D."/>
            <person name="Rychlik I."/>
        </authorList>
    </citation>
    <scope>NUCLEOTIDE SEQUENCE</scope>
    <source>
        <strain evidence="2">84_SSukc20</strain>
    </source>
</reference>
<keyword evidence="1" id="KW-0812">Transmembrane</keyword>
<keyword evidence="1" id="KW-1133">Transmembrane helix</keyword>
<organism evidence="2 3">
    <name type="scientific">Bacteroides gallinaceum</name>
    <dbReference type="NCBI Taxonomy" id="1462571"/>
    <lineage>
        <taxon>Bacteria</taxon>
        <taxon>Pseudomonadati</taxon>
        <taxon>Bacteroidota</taxon>
        <taxon>Bacteroidia</taxon>
        <taxon>Bacteroidales</taxon>
        <taxon>Bacteroidaceae</taxon>
        <taxon>Bacteroides</taxon>
    </lineage>
</organism>
<gene>
    <name evidence="2" type="ORF">QVO10_04650</name>
</gene>
<name>A0ABT7X3N9_9BACE</name>
<evidence type="ECO:0008006" key="4">
    <source>
        <dbReference type="Google" id="ProtNLM"/>
    </source>
</evidence>
<dbReference type="Proteomes" id="UP001167871">
    <property type="component" value="Unassembled WGS sequence"/>
</dbReference>
<protein>
    <recommendedName>
        <fullName evidence="4">DUF3352 domain-containing protein</fullName>
    </recommendedName>
</protein>
<keyword evidence="1" id="KW-0472">Membrane</keyword>
<reference evidence="2" key="1">
    <citation type="submission" date="2023-06" db="EMBL/GenBank/DDBJ databases">
        <authorList>
            <person name="Zeman M."/>
            <person name="Kubasova T."/>
            <person name="Jahodarova E."/>
            <person name="Nykrynova M."/>
            <person name="Rychlik I."/>
        </authorList>
    </citation>
    <scope>NUCLEOTIDE SEQUENCE</scope>
    <source>
        <strain evidence="2">84_SSukc20</strain>
    </source>
</reference>
<feature type="transmembrane region" description="Helical" evidence="1">
    <location>
        <begin position="6"/>
        <end position="27"/>
    </location>
</feature>
<dbReference type="RefSeq" id="WP_225226423.1">
    <property type="nucleotide sequence ID" value="NZ_JACJJF010000003.1"/>
</dbReference>
<proteinExistence type="predicted"/>
<evidence type="ECO:0000313" key="2">
    <source>
        <dbReference type="EMBL" id="MDN0048680.1"/>
    </source>
</evidence>
<dbReference type="EMBL" id="JAUEII010000007">
    <property type="protein sequence ID" value="MDN0048680.1"/>
    <property type="molecule type" value="Genomic_DNA"/>
</dbReference>
<comment type="caution">
    <text evidence="2">The sequence shown here is derived from an EMBL/GenBank/DDBJ whole genome shotgun (WGS) entry which is preliminary data.</text>
</comment>
<evidence type="ECO:0000256" key="1">
    <source>
        <dbReference type="SAM" id="Phobius"/>
    </source>
</evidence>
<accession>A0ABT7X3N9</accession>
<keyword evidence="3" id="KW-1185">Reference proteome</keyword>
<evidence type="ECO:0000313" key="3">
    <source>
        <dbReference type="Proteomes" id="UP001167871"/>
    </source>
</evidence>
<sequence>MNNMVGKVGVIVSIVLFCIAVGVYSFVQLSVADKGKDVDLLSFVPLESVGLLETDNPDFLANEFPQTTYGLQLDTLRQSGLFPMVLNAVFPNADSTVHRLSNGIERMMISFHAPMSARNVVMYFRTHGSGREFLQRMMQRQGRRFVPKKESYRGSDIDIYALENGDFIAAYCGKGFCVLSYQKSLIEQVIDARKDDVSLREDAVFMECYEGKAVNFITLYGHAPSLPFLVRDCASCWSSFDIHLNSEVFYLSGSMVLPDSCRFRVTDRLYQMDSVSEDGLLVLSGQEKVDSCISRMISIPQHTLFEECVSNLSRDASFIFVADMDKLKGGDMLQVGGFYLPKFVMQHVDLFRSFIFSAQVTKVGNKYSHIIVFTYKN</sequence>